<proteinExistence type="predicted"/>
<feature type="chain" id="PRO_5011595140" evidence="2">
    <location>
        <begin position="20"/>
        <end position="224"/>
    </location>
</feature>
<reference evidence="5" key="1">
    <citation type="submission" date="2016-10" db="EMBL/GenBank/DDBJ databases">
        <authorList>
            <person name="Varghese N."/>
            <person name="Submissions S."/>
        </authorList>
    </citation>
    <scope>NUCLEOTIDE SEQUENCE [LARGE SCALE GENOMIC DNA]</scope>
    <source>
        <strain evidence="5">LP51</strain>
    </source>
</reference>
<accession>A0A1I2Y4R4</accession>
<dbReference type="OrthoDB" id="849979at2"/>
<dbReference type="InterPro" id="IPR011250">
    <property type="entry name" value="OMP/PagP_B-barrel"/>
</dbReference>
<dbReference type="InterPro" id="IPR027385">
    <property type="entry name" value="Beta-barrel_OMP"/>
</dbReference>
<keyword evidence="5" id="KW-1185">Reference proteome</keyword>
<dbReference type="SUPFAM" id="SSF56925">
    <property type="entry name" value="OMPA-like"/>
    <property type="match status" value="1"/>
</dbReference>
<feature type="signal peptide" evidence="2">
    <location>
        <begin position="1"/>
        <end position="19"/>
    </location>
</feature>
<protein>
    <submittedName>
        <fullName evidence="4">Opacity protein</fullName>
    </submittedName>
</protein>
<name>A0A1I2Y4R4_9BACT</name>
<evidence type="ECO:0000313" key="5">
    <source>
        <dbReference type="Proteomes" id="UP000198724"/>
    </source>
</evidence>
<dbReference type="Pfam" id="PF13505">
    <property type="entry name" value="OMP_b-brl"/>
    <property type="match status" value="1"/>
</dbReference>
<feature type="domain" description="Outer membrane protein beta-barrel" evidence="3">
    <location>
        <begin position="8"/>
        <end position="224"/>
    </location>
</feature>
<evidence type="ECO:0000313" key="4">
    <source>
        <dbReference type="EMBL" id="SFH20645.1"/>
    </source>
</evidence>
<dbReference type="AlphaFoldDB" id="A0A1I2Y4R4"/>
<dbReference type="RefSeq" id="WP_092104474.1">
    <property type="nucleotide sequence ID" value="NZ_FOOT01000007.1"/>
</dbReference>
<gene>
    <name evidence="4" type="ORF">SAMN05421739_10772</name>
</gene>
<sequence>MKRLILFTLLLLLTLPSLAQTEAEPLKQHLVSLQVGGALGSGNFGDADFDDAYPAFVRDGLLLTGSYRYSLGPHVGVGASVSYRHNRYDLDAFVEPDDELVTGKSSEAWRSWFTLADVYFKVPVRQVMEVYLKGSAGAAFNRSASWQVQTTYGAIRMPADKATAAAWGWGSGVNFITKPFLISLEGKMLYTKPVFEVLNTQGDPLRHRQSLNTFNLSVGVLYDF</sequence>
<keyword evidence="1 2" id="KW-0732">Signal</keyword>
<dbReference type="STRING" id="1436961.SAMN05421739_10772"/>
<evidence type="ECO:0000259" key="3">
    <source>
        <dbReference type="Pfam" id="PF13505"/>
    </source>
</evidence>
<dbReference type="EMBL" id="FOOT01000007">
    <property type="protein sequence ID" value="SFH20645.1"/>
    <property type="molecule type" value="Genomic_DNA"/>
</dbReference>
<organism evidence="4 5">
    <name type="scientific">Pontibacter chinhatensis</name>
    <dbReference type="NCBI Taxonomy" id="1436961"/>
    <lineage>
        <taxon>Bacteria</taxon>
        <taxon>Pseudomonadati</taxon>
        <taxon>Bacteroidota</taxon>
        <taxon>Cytophagia</taxon>
        <taxon>Cytophagales</taxon>
        <taxon>Hymenobacteraceae</taxon>
        <taxon>Pontibacter</taxon>
    </lineage>
</organism>
<evidence type="ECO:0000256" key="2">
    <source>
        <dbReference type="SAM" id="SignalP"/>
    </source>
</evidence>
<evidence type="ECO:0000256" key="1">
    <source>
        <dbReference type="ARBA" id="ARBA00022729"/>
    </source>
</evidence>
<dbReference type="Proteomes" id="UP000198724">
    <property type="component" value="Unassembled WGS sequence"/>
</dbReference>